<name>A0A1V3J5B5_9PAST</name>
<accession>A0A1V3J5B5</accession>
<dbReference type="PRINTS" id="PR00313">
    <property type="entry name" value="CABNDNGRPT"/>
</dbReference>
<dbReference type="Proteomes" id="UP000189161">
    <property type="component" value="Unassembled WGS sequence"/>
</dbReference>
<feature type="non-terminal residue" evidence="1">
    <location>
        <position position="1"/>
    </location>
</feature>
<evidence type="ECO:0008006" key="3">
    <source>
        <dbReference type="Google" id="ProtNLM"/>
    </source>
</evidence>
<gene>
    <name evidence="1" type="ORF">BKK52_01555</name>
</gene>
<reference evidence="1 2" key="1">
    <citation type="submission" date="2016-10" db="EMBL/GenBank/DDBJ databases">
        <title>Rodentibacter gen. nov. and new species.</title>
        <authorList>
            <person name="Christensen H."/>
        </authorList>
    </citation>
    <scope>NUCLEOTIDE SEQUENCE [LARGE SCALE GENOMIC DNA]</scope>
    <source>
        <strain evidence="1 2">H1987082031</strain>
    </source>
</reference>
<proteinExistence type="predicted"/>
<organism evidence="1 2">
    <name type="scientific">Rodentibacter trehalosifermentans</name>
    <dbReference type="NCBI Taxonomy" id="1908263"/>
    <lineage>
        <taxon>Bacteria</taxon>
        <taxon>Pseudomonadati</taxon>
        <taxon>Pseudomonadota</taxon>
        <taxon>Gammaproteobacteria</taxon>
        <taxon>Pasteurellales</taxon>
        <taxon>Pasteurellaceae</taxon>
        <taxon>Rodentibacter</taxon>
    </lineage>
</organism>
<dbReference type="EMBL" id="MLHL01000007">
    <property type="protein sequence ID" value="OOF50394.1"/>
    <property type="molecule type" value="Genomic_DNA"/>
</dbReference>
<dbReference type="OrthoDB" id="5672272at2"/>
<evidence type="ECO:0000313" key="1">
    <source>
        <dbReference type="EMBL" id="OOF50394.1"/>
    </source>
</evidence>
<sequence>KSVAVDTTAPDATTTTVTVETVAGDDNKVDTTEAKAPNQTVTGKVTGEFTAGDAVVVKVGTEEIGNGTVDANGNFSIVVPTAKLVNAADKKVTATITATDEAGNTGEVVSAEKPYTVDVERTAPTVTIGTQVDKPYGEDVEYITKAEITTSGSGESAVEKVSVSVSIPNDAKAGDTLTLTTNTDAAPITYTVQSGDIGKTITQSVTAPADGAELTVSATITAVDDTTAVSAPGEAKATRDTSANIEVTIGGPDYFEEHPDSEEHGSYVQVIVSPDKKTMTAHDGEVIQDMETTLYSGEVNKDGNVRVTFKLPSDAKAGDTLTYKVESGGERDAEYTDDGLVLRDITSPHTYTPPAVVRELTDTDIQAGKVEVYVPAPTKEKQIIDVTASLTDKLGNKGEDIQSSYRIRTPINGGNAELEGDPAILELSVNANTKTEVNGKELATAYEGVADSKLTYTVNLNKAAQKDYKVAIKLSGDGITTDEYAVDGTNAQWYPNGITTTNGADINQDGSIVVVTIPKGESSASFILTPKEDGATEGTEVVKAEVVSAFNFGAAEGKTGGNGNFYTLGDKVVAEGAIAEVDNTPPTVSIAVEGNITEDVLYPATEEDINPNTVLTYTVSIAKARSVDTVVKVALTGKATAEDYTVRVYGQEVTGTDYTTTVDGETISGKQIEVTIPAGQTSANFTVDPIREESGADYNFEGPETVVGTVLADDASYAIASQGNNQGSYSVGLILDSNPVALPHLNGDMSLAYGISSSWFIQNPTANLAKTVSTEAGKVARSGIATADTGDAIIMTDRVDKLYIGYHSNGAASTSEGNFAISQDSGAARAQTDGSNGYIATIDMGKGDDILQIRGRQHGIGGVGNTRIYLGEGNDLLIIGDRSGGNSSVEDNGRIFAEAGDDTINIGSHLYNHLYAGSGGDTITIGGHATGLIDLGSGRNMPAEYLSTYQDGSGRSLGNDNNTDLATDVNKLIIKGAGLANGSGHGSKIYGGEGRDEVTFESGSYVGDMDLGNGDNIVTIKNGYSLGIALDGGTITTGTGNDQITIDGNVVGNSKIETGGGNDSVTVGGNFNGTFNGGAGDDTLNVRGNFSGTYDGGADSDTLEVNGNFTGTFNGGAGTDTLDVGNNFSGTFNGEAGNDTLNVRGNFTGTFNGGEGDDLIKVEGTTINGTIDGGAGKDTILVTGAGATLNFSNIMNVETIDLSGEGAQTLSEVWAEQVAKSPAASIYVKGTDADTVNLGMQSGDTDLRDKLIWGSRTPWTKGDTVEHEGANYVTYSYSRGDVSATMYIQENVNVI</sequence>
<keyword evidence="2" id="KW-1185">Reference proteome</keyword>
<dbReference type="Gene3D" id="2.60.40.10">
    <property type="entry name" value="Immunoglobulins"/>
    <property type="match status" value="1"/>
</dbReference>
<dbReference type="Gene3D" id="2.160.20.160">
    <property type="match status" value="2"/>
</dbReference>
<protein>
    <recommendedName>
        <fullName evidence="3">Bacterial Ig-like domain-containing protein</fullName>
    </recommendedName>
</protein>
<dbReference type="InterPro" id="IPR013783">
    <property type="entry name" value="Ig-like_fold"/>
</dbReference>
<dbReference type="InterPro" id="IPR011049">
    <property type="entry name" value="Serralysin-like_metalloprot_C"/>
</dbReference>
<comment type="caution">
    <text evidence="1">The sequence shown here is derived from an EMBL/GenBank/DDBJ whole genome shotgun (WGS) entry which is preliminary data.</text>
</comment>
<dbReference type="SUPFAM" id="SSF51120">
    <property type="entry name" value="beta-Roll"/>
    <property type="match status" value="1"/>
</dbReference>
<evidence type="ECO:0000313" key="2">
    <source>
        <dbReference type="Proteomes" id="UP000189161"/>
    </source>
</evidence>